<dbReference type="RefSeq" id="XP_060297855.1">
    <property type="nucleotide sequence ID" value="XM_060445097.1"/>
</dbReference>
<dbReference type="InterPro" id="IPR016084">
    <property type="entry name" value="Haem_Oase-like_multi-hlx"/>
</dbReference>
<protein>
    <submittedName>
        <fullName evidence="1">Uncharacterized protein</fullName>
    </submittedName>
</protein>
<dbReference type="GeneID" id="85328367"/>
<dbReference type="Gene3D" id="1.20.910.10">
    <property type="entry name" value="Heme oxygenase-like"/>
    <property type="match status" value="1"/>
</dbReference>
<name>A0AA40ATY3_9PEZI</name>
<proteinExistence type="predicted"/>
<evidence type="ECO:0000313" key="2">
    <source>
        <dbReference type="Proteomes" id="UP001172101"/>
    </source>
</evidence>
<sequence>MSQKVLFKLLPAAPPRFSGYLPAFAHASRLALPRGEPKAVGKLEQEKAILAAQREGVMDLAQSLFNSQEVSEAYQNFLNNPVFVYLARDPKLDKNKQVLKEYFKCNNYFLNVLISSRVKQLETVPLEEPATRLYEEQKIESLKKYKNTEYATMLKAFGLDPEKLGEPDQATLDYEKFLMEDPPSPDASSYAQSLVARAACAIGWSLCARRLFDDKLTVKEGPFWDYVLRANVAHPIEYVTETGELATYVSEDSVSATAFRLAQQLNYRLGDSNGNLLWNEKTRKSIVEKLRKGLEAEYNCAVAIFTKIHGPLPTPIKGVDKH</sequence>
<dbReference type="EMBL" id="JAUIRO010000003">
    <property type="protein sequence ID" value="KAK0721931.1"/>
    <property type="molecule type" value="Genomic_DNA"/>
</dbReference>
<gene>
    <name evidence="1" type="ORF">B0T26DRAFT_749399</name>
</gene>
<dbReference type="Proteomes" id="UP001172101">
    <property type="component" value="Unassembled WGS sequence"/>
</dbReference>
<accession>A0AA40ATY3</accession>
<comment type="caution">
    <text evidence="1">The sequence shown here is derived from an EMBL/GenBank/DDBJ whole genome shotgun (WGS) entry which is preliminary data.</text>
</comment>
<reference evidence="1" key="1">
    <citation type="submission" date="2023-06" db="EMBL/GenBank/DDBJ databases">
        <title>Genome-scale phylogeny and comparative genomics of the fungal order Sordariales.</title>
        <authorList>
            <consortium name="Lawrence Berkeley National Laboratory"/>
            <person name="Hensen N."/>
            <person name="Bonometti L."/>
            <person name="Westerberg I."/>
            <person name="Brannstrom I.O."/>
            <person name="Guillou S."/>
            <person name="Cros-Aarteil S."/>
            <person name="Calhoun S."/>
            <person name="Haridas S."/>
            <person name="Kuo A."/>
            <person name="Mondo S."/>
            <person name="Pangilinan J."/>
            <person name="Riley R."/>
            <person name="LaButti K."/>
            <person name="Andreopoulos B."/>
            <person name="Lipzen A."/>
            <person name="Chen C."/>
            <person name="Yanf M."/>
            <person name="Daum C."/>
            <person name="Ng V."/>
            <person name="Clum A."/>
            <person name="Steindorff A."/>
            <person name="Ohm R."/>
            <person name="Martin F."/>
            <person name="Silar P."/>
            <person name="Natvig D."/>
            <person name="Lalanne C."/>
            <person name="Gautier V."/>
            <person name="Ament-velasquez S.L."/>
            <person name="Kruys A."/>
            <person name="Hutchinson M.I."/>
            <person name="Powell A.J."/>
            <person name="Barry K."/>
            <person name="Miller A.N."/>
            <person name="Grigoriev I.V."/>
            <person name="Debuchy R."/>
            <person name="Gladieux P."/>
            <person name="Thoren M.H."/>
            <person name="Johannesson H."/>
        </authorList>
    </citation>
    <scope>NUCLEOTIDE SEQUENCE</scope>
    <source>
        <strain evidence="1">SMH2392-1A</strain>
    </source>
</reference>
<dbReference type="AlphaFoldDB" id="A0AA40ATY3"/>
<organism evidence="1 2">
    <name type="scientific">Lasiosphaeria miniovina</name>
    <dbReference type="NCBI Taxonomy" id="1954250"/>
    <lineage>
        <taxon>Eukaryota</taxon>
        <taxon>Fungi</taxon>
        <taxon>Dikarya</taxon>
        <taxon>Ascomycota</taxon>
        <taxon>Pezizomycotina</taxon>
        <taxon>Sordariomycetes</taxon>
        <taxon>Sordariomycetidae</taxon>
        <taxon>Sordariales</taxon>
        <taxon>Lasiosphaeriaceae</taxon>
        <taxon>Lasiosphaeria</taxon>
    </lineage>
</organism>
<evidence type="ECO:0000313" key="1">
    <source>
        <dbReference type="EMBL" id="KAK0721931.1"/>
    </source>
</evidence>
<keyword evidence="2" id="KW-1185">Reference proteome</keyword>